<evidence type="ECO:0000256" key="6">
    <source>
        <dbReference type="RuleBase" id="RU003567"/>
    </source>
</evidence>
<keyword evidence="5" id="KW-0720">Serine protease</keyword>
<dbReference type="EMBL" id="FJYW01000010">
    <property type="protein sequence ID" value="CZY06835.1"/>
    <property type="molecule type" value="Genomic_DNA"/>
</dbReference>
<dbReference type="Proteomes" id="UP000076205">
    <property type="component" value="Unassembled WGS sequence"/>
</dbReference>
<dbReference type="GO" id="GO:0004176">
    <property type="term" value="F:ATP-dependent peptidase activity"/>
    <property type="evidence" value="ECO:0007669"/>
    <property type="project" value="InterPro"/>
</dbReference>
<evidence type="ECO:0000313" key="7">
    <source>
        <dbReference type="EMBL" id="CZY06835.1"/>
    </source>
</evidence>
<dbReference type="SUPFAM" id="SSF52096">
    <property type="entry name" value="ClpP/crotonase"/>
    <property type="match status" value="1"/>
</dbReference>
<evidence type="ECO:0000256" key="3">
    <source>
        <dbReference type="ARBA" id="ARBA00022670"/>
    </source>
</evidence>
<dbReference type="NCBIfam" id="NF045540">
    <property type="entry name" value="scaf_prot_MCP1"/>
    <property type="match status" value="1"/>
</dbReference>
<dbReference type="PRINTS" id="PR00127">
    <property type="entry name" value="CLPPROTEASEP"/>
</dbReference>
<dbReference type="CDD" id="cd07016">
    <property type="entry name" value="S14_ClpP_1"/>
    <property type="match status" value="1"/>
</dbReference>
<dbReference type="PANTHER" id="PTHR10381">
    <property type="entry name" value="ATP-DEPENDENT CLP PROTEASE PROTEOLYTIC SUBUNIT"/>
    <property type="match status" value="1"/>
</dbReference>
<dbReference type="PANTHER" id="PTHR10381:SF70">
    <property type="entry name" value="ATP-DEPENDENT CLP PROTEASE PROTEOLYTIC SUBUNIT"/>
    <property type="match status" value="1"/>
</dbReference>
<name>A0A822X0K2_9ENTR</name>
<dbReference type="InterPro" id="IPR023562">
    <property type="entry name" value="ClpP/TepA"/>
</dbReference>
<dbReference type="GO" id="GO:0051117">
    <property type="term" value="F:ATPase binding"/>
    <property type="evidence" value="ECO:0007669"/>
    <property type="project" value="TreeGrafter"/>
</dbReference>
<dbReference type="Gene3D" id="3.90.226.10">
    <property type="entry name" value="2-enoyl-CoA Hydratase, Chain A, domain 1"/>
    <property type="match status" value="1"/>
</dbReference>
<comment type="caution">
    <text evidence="7">The sequence shown here is derived from an EMBL/GenBank/DDBJ whole genome shotgun (WGS) entry which is preliminary data.</text>
</comment>
<dbReference type="InterPro" id="IPR029045">
    <property type="entry name" value="ClpP/crotonase-like_dom_sf"/>
</dbReference>
<keyword evidence="2" id="KW-0963">Cytoplasm</keyword>
<evidence type="ECO:0000256" key="2">
    <source>
        <dbReference type="ARBA" id="ARBA00022490"/>
    </source>
</evidence>
<sequence>MQRQNQKTIGASRTMMINPRASLAGVDAANGQCWYEIRALSAGRVEIFLYDVIGGWGITAQQFVADCKDAGVFDASAVDLHIHSPGGDVMQGFAIYNTLSRLKAKVDIWVDGVAASMASMIVCLPGATVHMPENAWIMVHKPWGGIAGDSDDMRDYAAWLDRNEALMLSAYMNKTGLGQEELEAMLKAETWLNGAEAVEKGFADTLEPELQAAACVNENKLKDYQNMPEQIKSLFAPRAEAPVNQPQQPAPVHQPAPVQANLNPPAPQQPAQQMTTIDITALAQQLQQQMQTANAERVNTVSAVFEAFPTFATLKAECLADFSCTAEKARDRLLQALATGTTPSAGPGAIHLYAGNGNLVGDSIRAAVMSRAGYAQAEKDNAYNGYTLRELARASLVDRGIGISGAGTAQAMVGLAFTHSSSDFGNILMDVAHKAALMGWDEATESFEQWTRKGTLTDFKTAHRVGLESLASLRKVRAGAEYKYVTIKDRGEPIALATYGELFSIDRQTIINDDLDMLTRIPQAMGLAARATVGDLVWAVLTSNPKMSDGKPLFHADHGNLVSADLSIEGLDTGRKAMLLQKSGDRRLNIRPAYMLTPVAIESRANQLIKSASVPGADANSGIVNPIQNFVTVSSEARLDDSSPTDYYLTAAQGRDTIEVAYLDGIDTPYLEQQQGFTVDGAAFKVRIDAGVAPLDWRGMVKVTKK</sequence>
<dbReference type="GO" id="GO:0009368">
    <property type="term" value="C:endopeptidase Clp complex"/>
    <property type="evidence" value="ECO:0007669"/>
    <property type="project" value="TreeGrafter"/>
</dbReference>
<evidence type="ECO:0000256" key="5">
    <source>
        <dbReference type="ARBA" id="ARBA00022825"/>
    </source>
</evidence>
<accession>A0A822X0K2</accession>
<dbReference type="Pfam" id="PF25209">
    <property type="entry name" value="Phage_capsid_4"/>
    <property type="match status" value="1"/>
</dbReference>
<dbReference type="Pfam" id="PF00574">
    <property type="entry name" value="CLP_protease"/>
    <property type="match status" value="1"/>
</dbReference>
<proteinExistence type="inferred from homology"/>
<keyword evidence="3" id="KW-0645">Protease</keyword>
<protein>
    <recommendedName>
        <fullName evidence="6">ATP-dependent Clp protease proteolytic subunit</fullName>
    </recommendedName>
</protein>
<dbReference type="AlphaFoldDB" id="A0A822X0K2"/>
<evidence type="ECO:0000313" key="8">
    <source>
        <dbReference type="Proteomes" id="UP000076205"/>
    </source>
</evidence>
<organism evidence="7 8">
    <name type="scientific">Enterobacter hormaechei</name>
    <dbReference type="NCBI Taxonomy" id="158836"/>
    <lineage>
        <taxon>Bacteria</taxon>
        <taxon>Pseudomonadati</taxon>
        <taxon>Pseudomonadota</taxon>
        <taxon>Gammaproteobacteria</taxon>
        <taxon>Enterobacterales</taxon>
        <taxon>Enterobacteriaceae</taxon>
        <taxon>Enterobacter</taxon>
        <taxon>Enterobacter cloacae complex</taxon>
    </lineage>
</organism>
<reference evidence="7 8" key="1">
    <citation type="submission" date="2016-03" db="EMBL/GenBank/DDBJ databases">
        <authorList>
            <consortium name="Pathogen Informatics"/>
        </authorList>
    </citation>
    <scope>NUCLEOTIDE SEQUENCE [LARGE SCALE GENOMIC DNA]</scope>
    <source>
        <strain evidence="8">e1424</strain>
    </source>
</reference>
<comment type="similarity">
    <text evidence="1 6">Belongs to the peptidase S14 family.</text>
</comment>
<evidence type="ECO:0000256" key="4">
    <source>
        <dbReference type="ARBA" id="ARBA00022801"/>
    </source>
</evidence>
<dbReference type="RefSeq" id="WP_371286252.1">
    <property type="nucleotide sequence ID" value="NZ_CABGUG010000001.1"/>
</dbReference>
<evidence type="ECO:0000256" key="1">
    <source>
        <dbReference type="ARBA" id="ARBA00007039"/>
    </source>
</evidence>
<keyword evidence="4 7" id="KW-0378">Hydrolase</keyword>
<gene>
    <name evidence="7" type="primary">clpP1</name>
    <name evidence="7" type="ORF">SAMEA2273352_04065</name>
</gene>
<dbReference type="GO" id="GO:0006515">
    <property type="term" value="P:protein quality control for misfolded or incompletely synthesized proteins"/>
    <property type="evidence" value="ECO:0007669"/>
    <property type="project" value="TreeGrafter"/>
</dbReference>
<dbReference type="GO" id="GO:0004252">
    <property type="term" value="F:serine-type endopeptidase activity"/>
    <property type="evidence" value="ECO:0007669"/>
    <property type="project" value="InterPro"/>
</dbReference>
<dbReference type="InterPro" id="IPR001907">
    <property type="entry name" value="ClpP"/>
</dbReference>
<dbReference type="NCBIfam" id="NF045542">
    <property type="entry name" value="Clp_rel_HeadMat"/>
    <property type="match status" value="1"/>
</dbReference>